<dbReference type="EMBL" id="JBBHLL010000807">
    <property type="protein sequence ID" value="KAK7797584.1"/>
    <property type="molecule type" value="Genomic_DNA"/>
</dbReference>
<comment type="caution">
    <text evidence="4">The sequence shown here is derived from an EMBL/GenBank/DDBJ whole genome shotgun (WGS) entry which is preliminary data.</text>
</comment>
<gene>
    <name evidence="4" type="ORF">U0070_013262</name>
</gene>
<dbReference type="PANTHER" id="PTHR10653">
    <property type="entry name" value="F-ACTIN-CAPPING PROTEIN SUBUNIT ALPHA"/>
    <property type="match status" value="1"/>
</dbReference>
<proteinExistence type="inferred from homology"/>
<organism evidence="4 5">
    <name type="scientific">Myodes glareolus</name>
    <name type="common">Bank vole</name>
    <name type="synonym">Clethrionomys glareolus</name>
    <dbReference type="NCBI Taxonomy" id="447135"/>
    <lineage>
        <taxon>Eukaryota</taxon>
        <taxon>Metazoa</taxon>
        <taxon>Chordata</taxon>
        <taxon>Craniata</taxon>
        <taxon>Vertebrata</taxon>
        <taxon>Euteleostomi</taxon>
        <taxon>Mammalia</taxon>
        <taxon>Eutheria</taxon>
        <taxon>Euarchontoglires</taxon>
        <taxon>Glires</taxon>
        <taxon>Rodentia</taxon>
        <taxon>Myomorpha</taxon>
        <taxon>Muroidea</taxon>
        <taxon>Cricetidae</taxon>
        <taxon>Arvicolinae</taxon>
        <taxon>Myodes</taxon>
    </lineage>
</organism>
<name>A0AAW0H447_MYOGA</name>
<dbReference type="Gene3D" id="3.90.1150.210">
    <property type="entry name" value="F-actin capping protein, beta subunit"/>
    <property type="match status" value="1"/>
</dbReference>
<comment type="similarity">
    <text evidence="3">Belongs to the F-actin-capping protein alpha subunit family.</text>
</comment>
<dbReference type="AlphaFoldDB" id="A0AAW0H447"/>
<evidence type="ECO:0000313" key="5">
    <source>
        <dbReference type="Proteomes" id="UP001488838"/>
    </source>
</evidence>
<keyword evidence="2 3" id="KW-0009">Actin-binding</keyword>
<evidence type="ECO:0000313" key="4">
    <source>
        <dbReference type="EMBL" id="KAK7797584.1"/>
    </source>
</evidence>
<dbReference type="GO" id="GO:0030036">
    <property type="term" value="P:actin cytoskeleton organization"/>
    <property type="evidence" value="ECO:0007669"/>
    <property type="project" value="TreeGrafter"/>
</dbReference>
<evidence type="ECO:0000256" key="2">
    <source>
        <dbReference type="ARBA" id="ARBA00023203"/>
    </source>
</evidence>
<dbReference type="SUPFAM" id="SSF90096">
    <property type="entry name" value="Subunits of heterodimeric actin filament capping protein Capz"/>
    <property type="match status" value="1"/>
</dbReference>
<dbReference type="InterPro" id="IPR037282">
    <property type="entry name" value="CapZ_alpha/beta"/>
</dbReference>
<dbReference type="Proteomes" id="UP001488838">
    <property type="component" value="Unassembled WGS sequence"/>
</dbReference>
<evidence type="ECO:0000256" key="3">
    <source>
        <dbReference type="RuleBase" id="RU365077"/>
    </source>
</evidence>
<keyword evidence="5" id="KW-1185">Reference proteome</keyword>
<dbReference type="GO" id="GO:0008290">
    <property type="term" value="C:F-actin capping protein complex"/>
    <property type="evidence" value="ECO:0007669"/>
    <property type="project" value="UniProtKB-UniRule"/>
</dbReference>
<dbReference type="InterPro" id="IPR002189">
    <property type="entry name" value="CapZ_alpha"/>
</dbReference>
<dbReference type="InterPro" id="IPR042276">
    <property type="entry name" value="CapZ_alpha/beta_2"/>
</dbReference>
<reference evidence="4 5" key="1">
    <citation type="journal article" date="2023" name="bioRxiv">
        <title>Conserved and derived expression patterns and positive selection on dental genes reveal complex evolutionary context of ever-growing rodent molars.</title>
        <authorList>
            <person name="Calamari Z.T."/>
            <person name="Song A."/>
            <person name="Cohen E."/>
            <person name="Akter M."/>
            <person name="Roy R.D."/>
            <person name="Hallikas O."/>
            <person name="Christensen M.M."/>
            <person name="Li P."/>
            <person name="Marangoni P."/>
            <person name="Jernvall J."/>
            <person name="Klein O.D."/>
        </authorList>
    </citation>
    <scope>NUCLEOTIDE SEQUENCE [LARGE SCALE GENOMIC DNA]</scope>
    <source>
        <strain evidence="4">V071</strain>
    </source>
</reference>
<dbReference type="GO" id="GO:0051015">
    <property type="term" value="F:actin filament binding"/>
    <property type="evidence" value="ECO:0007669"/>
    <property type="project" value="TreeGrafter"/>
</dbReference>
<dbReference type="GO" id="GO:0030863">
    <property type="term" value="C:cortical cytoskeleton"/>
    <property type="evidence" value="ECO:0007669"/>
    <property type="project" value="TreeGrafter"/>
</dbReference>
<sequence length="201" mass="23196">MSDEERVCNASKFIIQAPPGEFKEVLNDGRVAQAIAQYNMNRFTPVKIQGCEDQVLVTEHGALVYAKIIHGQKTIITCIAIHQFQPQYFWNGYWRSEWQLTIILPKAQVVGVLQAHLHYYENGKVQLISHKDIQESMTVFNEVQATKEFNQDHRERRNRAAVNDNYQTMARTMFKALCGKFPSTYTNIGCNKLLTKIDKEL</sequence>
<dbReference type="GO" id="GO:0051016">
    <property type="term" value="P:barbed-end actin filament capping"/>
    <property type="evidence" value="ECO:0007669"/>
    <property type="project" value="UniProtKB-UniRule"/>
</dbReference>
<protein>
    <recommendedName>
        <fullName evidence="3">F-actin-capping protein subunit alpha</fullName>
    </recommendedName>
</protein>
<dbReference type="PRINTS" id="PR00191">
    <property type="entry name" value="FACTINCAPA"/>
</dbReference>
<evidence type="ECO:0000256" key="1">
    <source>
        <dbReference type="ARBA" id="ARBA00022467"/>
    </source>
</evidence>
<keyword evidence="1 3" id="KW-0117">Actin capping</keyword>
<dbReference type="PANTHER" id="PTHR10653:SF4">
    <property type="entry name" value="F-ACTIN-CAPPING PROTEIN SUBUNIT ALPHA"/>
    <property type="match status" value="1"/>
</dbReference>
<accession>A0AAW0H447</accession>
<dbReference type="Pfam" id="PF01267">
    <property type="entry name" value="F-actin_cap_A"/>
    <property type="match status" value="2"/>
</dbReference>
<comment type="function">
    <text evidence="3">F-actin-capping proteins bind in a Ca(2+)-independent manner to the fast growing ends of actin filaments (barbed end) thereby blocking the exchange of subunits at these ends. Unlike other capping proteins (such as gelsolin and severin), these proteins do not sever actin filaments.</text>
</comment>
<comment type="subunit">
    <text evidence="3">Heterodimer of an alpha and a beta subunit.</text>
</comment>